<sequence length="506" mass="57159">MDSCFPPLAGLSLRDSDRPPPPPPGVRLNNCGKIEILQDLDLYYIRQIAHNLKEFDLEQKIDLEIKMREGTTKLLAACRHQTQTLEAAKNLLTSNERMSAYMAELQRRKRELPPRSLGSGCKARVCVSDLRMPLIWRDTDHFKNKGDYRRFAVFCLARIGTEVYDTTLLCPVDRSLTDLTFPDVMVFNQIPADFTFQLEVYSHILQDDLSIASTPRKIKKTIHSSISRTVGKKLAASLRDELNSGKIGPHFELMASARLTLDDVHNNIHTYDLKLESPEVRSHQLPLFGHFCCRLAAQPDCVGGEVAGGPLWAWGDAQPAWARLQGFSLQLWASREAWLQGQPSLQSVPVDKNTVIRSKKASKLEFEIVNESGAVEESVSLRAETCEERDQWLRHLQQHIHDHKRWKGAAEKTMEIYSPGSGRQLFPRPLRQGSLYDEIPLIETVQPVEYSRPTVQEIFGLTPSTSLSSCSSSSSPTFRERSLSSGGSGKSRSVRSHWPFSRNNHD</sequence>
<dbReference type="InterPro" id="IPR011993">
    <property type="entry name" value="PH-like_dom_sf"/>
</dbReference>
<feature type="domain" description="PH" evidence="2">
    <location>
        <begin position="304"/>
        <end position="401"/>
    </location>
</feature>
<dbReference type="GO" id="GO:0005826">
    <property type="term" value="C:actomyosin contractile ring"/>
    <property type="evidence" value="ECO:0007669"/>
    <property type="project" value="TreeGrafter"/>
</dbReference>
<reference evidence="4" key="1">
    <citation type="submission" date="2015-11" db="EMBL/GenBank/DDBJ databases">
        <title>De novo transcriptome assembly of four potential Pierce s Disease insect vectors from Arizona vineyards.</title>
        <authorList>
            <person name="Tassone E.E."/>
        </authorList>
    </citation>
    <scope>NUCLEOTIDE SEQUENCE</scope>
</reference>
<dbReference type="AlphaFoldDB" id="A0A1B6GBR0"/>
<dbReference type="SMART" id="SM00742">
    <property type="entry name" value="Hr1"/>
    <property type="match status" value="1"/>
</dbReference>
<organism evidence="4">
    <name type="scientific">Cuerna arida</name>
    <dbReference type="NCBI Taxonomy" id="1464854"/>
    <lineage>
        <taxon>Eukaryota</taxon>
        <taxon>Metazoa</taxon>
        <taxon>Ecdysozoa</taxon>
        <taxon>Arthropoda</taxon>
        <taxon>Hexapoda</taxon>
        <taxon>Insecta</taxon>
        <taxon>Pterygota</taxon>
        <taxon>Neoptera</taxon>
        <taxon>Paraneoptera</taxon>
        <taxon>Hemiptera</taxon>
        <taxon>Auchenorrhyncha</taxon>
        <taxon>Membracoidea</taxon>
        <taxon>Cicadellidae</taxon>
        <taxon>Cicadellinae</taxon>
        <taxon>Proconiini</taxon>
        <taxon>Cuerna</taxon>
    </lineage>
</organism>
<feature type="compositionally biased region" description="Low complexity" evidence="1">
    <location>
        <begin position="464"/>
        <end position="477"/>
    </location>
</feature>
<accession>A0A1B6GBR0</accession>
<dbReference type="SMART" id="SM00233">
    <property type="entry name" value="PH"/>
    <property type="match status" value="1"/>
</dbReference>
<dbReference type="PANTHER" id="PTHR21538">
    <property type="entry name" value="ANILLIN/RHOTEKIN RTKN"/>
    <property type="match status" value="1"/>
</dbReference>
<proteinExistence type="predicted"/>
<evidence type="ECO:0000259" key="2">
    <source>
        <dbReference type="PROSITE" id="PS50003"/>
    </source>
</evidence>
<dbReference type="EMBL" id="GECZ01030764">
    <property type="protein sequence ID" value="JAS39005.1"/>
    <property type="molecule type" value="Transcribed_RNA"/>
</dbReference>
<dbReference type="PANTHER" id="PTHR21538:SF24">
    <property type="entry name" value="PH DOMAIN-CONTAINING PROTEIN"/>
    <property type="match status" value="1"/>
</dbReference>
<dbReference type="Pfam" id="PF08174">
    <property type="entry name" value="Anillin"/>
    <property type="match status" value="1"/>
</dbReference>
<name>A0A1B6GBR0_9HEMI</name>
<protein>
    <recommendedName>
        <fullName evidence="2">PH domain-containing protein</fullName>
    </recommendedName>
</protein>
<evidence type="ECO:0000313" key="3">
    <source>
        <dbReference type="EMBL" id="JAS39005.1"/>
    </source>
</evidence>
<dbReference type="GO" id="GO:0031106">
    <property type="term" value="P:septin ring organization"/>
    <property type="evidence" value="ECO:0007669"/>
    <property type="project" value="TreeGrafter"/>
</dbReference>
<dbReference type="EMBL" id="GECZ01009913">
    <property type="protein sequence ID" value="JAS59856.1"/>
    <property type="molecule type" value="Transcribed_RNA"/>
</dbReference>
<dbReference type="PROSITE" id="PS50003">
    <property type="entry name" value="PH_DOMAIN"/>
    <property type="match status" value="1"/>
</dbReference>
<dbReference type="GO" id="GO:0000915">
    <property type="term" value="P:actomyosin contractile ring assembly"/>
    <property type="evidence" value="ECO:0007669"/>
    <property type="project" value="TreeGrafter"/>
</dbReference>
<dbReference type="Gene3D" id="2.30.29.30">
    <property type="entry name" value="Pleckstrin-homology domain (PH domain)/Phosphotyrosine-binding domain (PTB)"/>
    <property type="match status" value="1"/>
</dbReference>
<dbReference type="GO" id="GO:0000281">
    <property type="term" value="P:mitotic cytokinesis"/>
    <property type="evidence" value="ECO:0007669"/>
    <property type="project" value="TreeGrafter"/>
</dbReference>
<evidence type="ECO:0000256" key="1">
    <source>
        <dbReference type="SAM" id="MobiDB-lite"/>
    </source>
</evidence>
<evidence type="ECO:0000313" key="4">
    <source>
        <dbReference type="EMBL" id="JAS59856.1"/>
    </source>
</evidence>
<dbReference type="InterPro" id="IPR051364">
    <property type="entry name" value="Cytokinesis/Rho-signaling"/>
</dbReference>
<dbReference type="InterPro" id="IPR012966">
    <property type="entry name" value="AHD"/>
</dbReference>
<dbReference type="SUPFAM" id="SSF50729">
    <property type="entry name" value="PH domain-like"/>
    <property type="match status" value="1"/>
</dbReference>
<gene>
    <name evidence="3" type="ORF">g.30823</name>
    <name evidence="4" type="ORF">g.30824</name>
</gene>
<dbReference type="InterPro" id="IPR001849">
    <property type="entry name" value="PH_domain"/>
</dbReference>
<dbReference type="GO" id="GO:0007165">
    <property type="term" value="P:signal transduction"/>
    <property type="evidence" value="ECO:0007669"/>
    <property type="project" value="InterPro"/>
</dbReference>
<dbReference type="InterPro" id="IPR011072">
    <property type="entry name" value="HR1_rho-bd"/>
</dbReference>
<feature type="region of interest" description="Disordered" evidence="1">
    <location>
        <begin position="464"/>
        <end position="506"/>
    </location>
</feature>